<organism evidence="2">
    <name type="scientific">Anguilla anguilla</name>
    <name type="common">European freshwater eel</name>
    <name type="synonym">Muraena anguilla</name>
    <dbReference type="NCBI Taxonomy" id="7936"/>
    <lineage>
        <taxon>Eukaryota</taxon>
        <taxon>Metazoa</taxon>
        <taxon>Chordata</taxon>
        <taxon>Craniata</taxon>
        <taxon>Vertebrata</taxon>
        <taxon>Euteleostomi</taxon>
        <taxon>Actinopterygii</taxon>
        <taxon>Neopterygii</taxon>
        <taxon>Teleostei</taxon>
        <taxon>Anguilliformes</taxon>
        <taxon>Anguillidae</taxon>
        <taxon>Anguilla</taxon>
    </lineage>
</organism>
<sequence length="28" mass="3151">MVDLQERLTAPPLLMRMNPVTDAPPQDT</sequence>
<dbReference type="EMBL" id="GBXM01044290">
    <property type="protein sequence ID" value="JAH64287.1"/>
    <property type="molecule type" value="Transcribed_RNA"/>
</dbReference>
<feature type="region of interest" description="Disordered" evidence="1">
    <location>
        <begin position="1"/>
        <end position="28"/>
    </location>
</feature>
<name>A0A0E9UET7_ANGAN</name>
<accession>A0A0E9UET7</accession>
<reference evidence="2" key="1">
    <citation type="submission" date="2014-11" db="EMBL/GenBank/DDBJ databases">
        <authorList>
            <person name="Amaro Gonzalez C."/>
        </authorList>
    </citation>
    <scope>NUCLEOTIDE SEQUENCE</scope>
</reference>
<evidence type="ECO:0000313" key="2">
    <source>
        <dbReference type="EMBL" id="JAH64287.1"/>
    </source>
</evidence>
<protein>
    <submittedName>
        <fullName evidence="2">Uncharacterized protein</fullName>
    </submittedName>
</protein>
<reference evidence="2" key="2">
    <citation type="journal article" date="2015" name="Fish Shellfish Immunol.">
        <title>Early steps in the European eel (Anguilla anguilla)-Vibrio vulnificus interaction in the gills: Role of the RtxA13 toxin.</title>
        <authorList>
            <person name="Callol A."/>
            <person name="Pajuelo D."/>
            <person name="Ebbesson L."/>
            <person name="Teles M."/>
            <person name="MacKenzie S."/>
            <person name="Amaro C."/>
        </authorList>
    </citation>
    <scope>NUCLEOTIDE SEQUENCE</scope>
</reference>
<evidence type="ECO:0000256" key="1">
    <source>
        <dbReference type="SAM" id="MobiDB-lite"/>
    </source>
</evidence>
<proteinExistence type="predicted"/>
<dbReference type="AlphaFoldDB" id="A0A0E9UET7"/>